<comment type="caution">
    <text evidence="2">The sequence shown here is derived from an EMBL/GenBank/DDBJ whole genome shotgun (WGS) entry which is preliminary data.</text>
</comment>
<gene>
    <name evidence="2" type="ORF">G3569_04550</name>
</gene>
<dbReference type="InterPro" id="IPR014710">
    <property type="entry name" value="RmlC-like_jellyroll"/>
</dbReference>
<dbReference type="AlphaFoldDB" id="A0A6M1T4L7"/>
<accession>A0A6M1T4L7</accession>
<proteinExistence type="predicted"/>
<dbReference type="Pfam" id="PF07883">
    <property type="entry name" value="Cupin_2"/>
    <property type="match status" value="1"/>
</dbReference>
<name>A0A6M1T4L7_9BACT</name>
<dbReference type="EMBL" id="JAALLS010000004">
    <property type="protein sequence ID" value="NGP87613.1"/>
    <property type="molecule type" value="Genomic_DNA"/>
</dbReference>
<reference evidence="2 3" key="1">
    <citation type="submission" date="2020-02" db="EMBL/GenBank/DDBJ databases">
        <title>Aliifodinibius halophilus 2W32, complete genome.</title>
        <authorList>
            <person name="Li Y."/>
            <person name="Wu S."/>
        </authorList>
    </citation>
    <scope>NUCLEOTIDE SEQUENCE [LARGE SCALE GENOMIC DNA]</scope>
    <source>
        <strain evidence="2 3">2W32</strain>
    </source>
</reference>
<evidence type="ECO:0000259" key="1">
    <source>
        <dbReference type="Pfam" id="PF07883"/>
    </source>
</evidence>
<evidence type="ECO:0000313" key="3">
    <source>
        <dbReference type="Proteomes" id="UP000479132"/>
    </source>
</evidence>
<sequence length="152" mass="17513">MANRSKVIKCANYEWDSVSRKDYKDDSSCYKGVHRYSLLGEKQDEEALNFQTRYFEVEPGGYTSFEYHEHPHSVVVIRGAGTVILENELHQLSLHDVVYIAPNSLHQFHADCGEPLGFICTVDRERDRPSLPDQDTINDRIQSGKVRKKIKV</sequence>
<dbReference type="Proteomes" id="UP000479132">
    <property type="component" value="Unassembled WGS sequence"/>
</dbReference>
<dbReference type="InterPro" id="IPR013096">
    <property type="entry name" value="Cupin_2"/>
</dbReference>
<dbReference type="RefSeq" id="WP_165266535.1">
    <property type="nucleotide sequence ID" value="NZ_JAALLS010000004.1"/>
</dbReference>
<feature type="domain" description="Cupin type-2" evidence="1">
    <location>
        <begin position="54"/>
        <end position="121"/>
    </location>
</feature>
<protein>
    <submittedName>
        <fullName evidence="2">Cupin domain-containing protein</fullName>
    </submittedName>
</protein>
<dbReference type="CDD" id="cd02222">
    <property type="entry name" value="cupin_TM1459-like"/>
    <property type="match status" value="1"/>
</dbReference>
<evidence type="ECO:0000313" key="2">
    <source>
        <dbReference type="EMBL" id="NGP87613.1"/>
    </source>
</evidence>
<dbReference type="InterPro" id="IPR011051">
    <property type="entry name" value="RmlC_Cupin_sf"/>
</dbReference>
<dbReference type="Gene3D" id="2.60.120.10">
    <property type="entry name" value="Jelly Rolls"/>
    <property type="match status" value="1"/>
</dbReference>
<organism evidence="2 3">
    <name type="scientific">Fodinibius halophilus</name>
    <dbReference type="NCBI Taxonomy" id="1736908"/>
    <lineage>
        <taxon>Bacteria</taxon>
        <taxon>Pseudomonadati</taxon>
        <taxon>Balneolota</taxon>
        <taxon>Balneolia</taxon>
        <taxon>Balneolales</taxon>
        <taxon>Balneolaceae</taxon>
        <taxon>Fodinibius</taxon>
    </lineage>
</organism>
<keyword evidence="3" id="KW-1185">Reference proteome</keyword>
<dbReference type="SUPFAM" id="SSF51182">
    <property type="entry name" value="RmlC-like cupins"/>
    <property type="match status" value="1"/>
</dbReference>